<evidence type="ECO:0000313" key="1">
    <source>
        <dbReference type="EMBL" id="CRK98893.1"/>
    </source>
</evidence>
<accession>A0A1J1IF48</accession>
<sequence>MASFNKAMKEREIEVNLGFQWFPISDNQHQLKLTCLYLKPCFLLSTFSCLVTRSHLTIPTRKIRFSFIILKKHETARNQIRGKYVSAHETPLNKENCHHSTFSERCLKWDFRAIDNKL</sequence>
<organism evidence="1 2">
    <name type="scientific">Clunio marinus</name>
    <dbReference type="NCBI Taxonomy" id="568069"/>
    <lineage>
        <taxon>Eukaryota</taxon>
        <taxon>Metazoa</taxon>
        <taxon>Ecdysozoa</taxon>
        <taxon>Arthropoda</taxon>
        <taxon>Hexapoda</taxon>
        <taxon>Insecta</taxon>
        <taxon>Pterygota</taxon>
        <taxon>Neoptera</taxon>
        <taxon>Endopterygota</taxon>
        <taxon>Diptera</taxon>
        <taxon>Nematocera</taxon>
        <taxon>Chironomoidea</taxon>
        <taxon>Chironomidae</taxon>
        <taxon>Clunio</taxon>
    </lineage>
</organism>
<keyword evidence="2" id="KW-1185">Reference proteome</keyword>
<dbReference type="Proteomes" id="UP000183832">
    <property type="component" value="Unassembled WGS sequence"/>
</dbReference>
<name>A0A1J1IF48_9DIPT</name>
<dbReference type="AlphaFoldDB" id="A0A1J1IF48"/>
<protein>
    <submittedName>
        <fullName evidence="1">CLUMA_CG012262, isoform A</fullName>
    </submittedName>
</protein>
<dbReference type="EMBL" id="CVRI01000048">
    <property type="protein sequence ID" value="CRK98893.1"/>
    <property type="molecule type" value="Genomic_DNA"/>
</dbReference>
<gene>
    <name evidence="1" type="ORF">CLUMA_CG012262</name>
</gene>
<reference evidence="1 2" key="1">
    <citation type="submission" date="2015-04" db="EMBL/GenBank/DDBJ databases">
        <authorList>
            <person name="Syromyatnikov M.Y."/>
            <person name="Popov V.N."/>
        </authorList>
    </citation>
    <scope>NUCLEOTIDE SEQUENCE [LARGE SCALE GENOMIC DNA]</scope>
</reference>
<proteinExistence type="predicted"/>
<evidence type="ECO:0000313" key="2">
    <source>
        <dbReference type="Proteomes" id="UP000183832"/>
    </source>
</evidence>